<dbReference type="Pfam" id="PF09320">
    <property type="entry name" value="DUF1977"/>
    <property type="match status" value="1"/>
</dbReference>
<dbReference type="InterPro" id="IPR051100">
    <property type="entry name" value="DnaJ_subfamily_B/C"/>
</dbReference>
<dbReference type="PROSITE" id="PS50076">
    <property type="entry name" value="DNAJ_2"/>
    <property type="match status" value="1"/>
</dbReference>
<feature type="compositionally biased region" description="Low complexity" evidence="6">
    <location>
        <begin position="91"/>
        <end position="100"/>
    </location>
</feature>
<evidence type="ECO:0000313" key="8">
    <source>
        <dbReference type="EMBL" id="KAJ7334207.1"/>
    </source>
</evidence>
<evidence type="ECO:0000256" key="3">
    <source>
        <dbReference type="ARBA" id="ARBA00022824"/>
    </source>
</evidence>
<proteinExistence type="predicted"/>
<dbReference type="SMART" id="SM00271">
    <property type="entry name" value="DnaJ"/>
    <property type="match status" value="1"/>
</dbReference>
<dbReference type="InterPro" id="IPR036869">
    <property type="entry name" value="J_dom_sf"/>
</dbReference>
<dbReference type="InterPro" id="IPR015399">
    <property type="entry name" value="DUF1977_DnaJ-like"/>
</dbReference>
<keyword evidence="4" id="KW-1133">Transmembrane helix</keyword>
<evidence type="ECO:0000259" key="7">
    <source>
        <dbReference type="PROSITE" id="PS50076"/>
    </source>
</evidence>
<dbReference type="CDD" id="cd06257">
    <property type="entry name" value="DnaJ"/>
    <property type="match status" value="1"/>
</dbReference>
<comment type="subcellular location">
    <subcellularLocation>
        <location evidence="1">Endoplasmic reticulum membrane</location>
        <topology evidence="1">Single-pass membrane protein</topology>
    </subcellularLocation>
</comment>
<dbReference type="PANTHER" id="PTHR43908">
    <property type="entry name" value="AT29763P-RELATED"/>
    <property type="match status" value="1"/>
</dbReference>
<dbReference type="AlphaFoldDB" id="A0AAD6ZR09"/>
<feature type="compositionally biased region" description="Low complexity" evidence="6">
    <location>
        <begin position="56"/>
        <end position="77"/>
    </location>
</feature>
<evidence type="ECO:0000256" key="2">
    <source>
        <dbReference type="ARBA" id="ARBA00022692"/>
    </source>
</evidence>
<evidence type="ECO:0000313" key="9">
    <source>
        <dbReference type="Proteomes" id="UP001218218"/>
    </source>
</evidence>
<reference evidence="8" key="1">
    <citation type="submission" date="2023-03" db="EMBL/GenBank/DDBJ databases">
        <title>Massive genome expansion in bonnet fungi (Mycena s.s.) driven by repeated elements and novel gene families across ecological guilds.</title>
        <authorList>
            <consortium name="Lawrence Berkeley National Laboratory"/>
            <person name="Harder C.B."/>
            <person name="Miyauchi S."/>
            <person name="Viragh M."/>
            <person name="Kuo A."/>
            <person name="Thoen E."/>
            <person name="Andreopoulos B."/>
            <person name="Lu D."/>
            <person name="Skrede I."/>
            <person name="Drula E."/>
            <person name="Henrissat B."/>
            <person name="Morin E."/>
            <person name="Kohler A."/>
            <person name="Barry K."/>
            <person name="LaButti K."/>
            <person name="Morin E."/>
            <person name="Salamov A."/>
            <person name="Lipzen A."/>
            <person name="Mereny Z."/>
            <person name="Hegedus B."/>
            <person name="Baldrian P."/>
            <person name="Stursova M."/>
            <person name="Weitz H."/>
            <person name="Taylor A."/>
            <person name="Grigoriev I.V."/>
            <person name="Nagy L.G."/>
            <person name="Martin F."/>
            <person name="Kauserud H."/>
        </authorList>
    </citation>
    <scope>NUCLEOTIDE SEQUENCE</scope>
    <source>
        <strain evidence="8">CBHHK002</strain>
    </source>
</reference>
<dbReference type="Pfam" id="PF00226">
    <property type="entry name" value="DnaJ"/>
    <property type="match status" value="1"/>
</dbReference>
<dbReference type="GO" id="GO:0030544">
    <property type="term" value="F:Hsp70 protein binding"/>
    <property type="evidence" value="ECO:0007669"/>
    <property type="project" value="TreeGrafter"/>
</dbReference>
<dbReference type="PANTHER" id="PTHR43908:SF3">
    <property type="entry name" value="AT29763P-RELATED"/>
    <property type="match status" value="1"/>
</dbReference>
<feature type="compositionally biased region" description="Basic and acidic residues" evidence="6">
    <location>
        <begin position="186"/>
        <end position="203"/>
    </location>
</feature>
<dbReference type="GO" id="GO:0071218">
    <property type="term" value="P:cellular response to misfolded protein"/>
    <property type="evidence" value="ECO:0007669"/>
    <property type="project" value="TreeGrafter"/>
</dbReference>
<feature type="domain" description="J" evidence="7">
    <location>
        <begin position="131"/>
        <end position="195"/>
    </location>
</feature>
<gene>
    <name evidence="8" type="ORF">DFH08DRAFT_1083629</name>
</gene>
<dbReference type="GO" id="GO:0005789">
    <property type="term" value="C:endoplasmic reticulum membrane"/>
    <property type="evidence" value="ECO:0007669"/>
    <property type="project" value="UniProtKB-SubCell"/>
</dbReference>
<evidence type="ECO:0000256" key="1">
    <source>
        <dbReference type="ARBA" id="ARBA00004389"/>
    </source>
</evidence>
<dbReference type="PRINTS" id="PR00625">
    <property type="entry name" value="JDOMAIN"/>
</dbReference>
<protein>
    <recommendedName>
        <fullName evidence="7">J domain-containing protein</fullName>
    </recommendedName>
</protein>
<sequence>MESNREEATRCLAIAQKHFSAANYPSARKFAQKSIALFETPEAVKLLAAVNTAASASSNGSASTSGSTSASAGATGTETHPSAAGAKQRNAAGSSSSKGNGTAGGIGGEKREYTAEQGAVVRRVRGCKVTEYYEILAVKRDCEEAEVKKAYRKLALALHPDKNGAPGADEAFKLVSKAFQVLSDPQKRAIYDRSGSDPEDRSGGMRQQSGFQSFNGGGGGGGGFDGELSPEDLFNMFFGGGGGGGFGNGGFGGGPVFTMNFGNGGFRTTRMGGGGGARQQQGQGGNAEQRSSLVQLLPLILLFGFSLLSALPNLFTTPPVPDPRFSWTRTSHYSTERQTGGLGVRYHVNANEVMRHPVIGGELASENIDWRKLTAVKDANNPDDSQKKTKPGPALAKFESTVDKTYTQKLYTECQAGHDRKMRAKDNEVGLFGIGTDWKKVEKIEKEVVPSCEELKRLGLLR</sequence>
<evidence type="ECO:0000256" key="4">
    <source>
        <dbReference type="ARBA" id="ARBA00022989"/>
    </source>
</evidence>
<dbReference type="Proteomes" id="UP001218218">
    <property type="component" value="Unassembled WGS sequence"/>
</dbReference>
<accession>A0AAD6ZR09</accession>
<dbReference type="PROSITE" id="PS00636">
    <property type="entry name" value="DNAJ_1"/>
    <property type="match status" value="1"/>
</dbReference>
<keyword evidence="2" id="KW-0812">Transmembrane</keyword>
<dbReference type="SUPFAM" id="SSF46565">
    <property type="entry name" value="Chaperone J-domain"/>
    <property type="match status" value="1"/>
</dbReference>
<feature type="region of interest" description="Disordered" evidence="6">
    <location>
        <begin position="186"/>
        <end position="222"/>
    </location>
</feature>
<keyword evidence="5" id="KW-0472">Membrane</keyword>
<keyword evidence="3" id="KW-0256">Endoplasmic reticulum</keyword>
<organism evidence="8 9">
    <name type="scientific">Mycena albidolilacea</name>
    <dbReference type="NCBI Taxonomy" id="1033008"/>
    <lineage>
        <taxon>Eukaryota</taxon>
        <taxon>Fungi</taxon>
        <taxon>Dikarya</taxon>
        <taxon>Basidiomycota</taxon>
        <taxon>Agaricomycotina</taxon>
        <taxon>Agaricomycetes</taxon>
        <taxon>Agaricomycetidae</taxon>
        <taxon>Agaricales</taxon>
        <taxon>Marasmiineae</taxon>
        <taxon>Mycenaceae</taxon>
        <taxon>Mycena</taxon>
    </lineage>
</organism>
<dbReference type="InterPro" id="IPR018253">
    <property type="entry name" value="DnaJ_domain_CS"/>
</dbReference>
<feature type="region of interest" description="Disordered" evidence="6">
    <location>
        <begin position="56"/>
        <end position="109"/>
    </location>
</feature>
<dbReference type="EMBL" id="JARIHO010000033">
    <property type="protein sequence ID" value="KAJ7334207.1"/>
    <property type="molecule type" value="Genomic_DNA"/>
</dbReference>
<evidence type="ECO:0000256" key="6">
    <source>
        <dbReference type="SAM" id="MobiDB-lite"/>
    </source>
</evidence>
<dbReference type="InterPro" id="IPR001623">
    <property type="entry name" value="DnaJ_domain"/>
</dbReference>
<dbReference type="Gene3D" id="1.10.287.110">
    <property type="entry name" value="DnaJ domain"/>
    <property type="match status" value="1"/>
</dbReference>
<comment type="caution">
    <text evidence="8">The sequence shown here is derived from an EMBL/GenBank/DDBJ whole genome shotgun (WGS) entry which is preliminary data.</text>
</comment>
<evidence type="ECO:0000256" key="5">
    <source>
        <dbReference type="ARBA" id="ARBA00023136"/>
    </source>
</evidence>
<keyword evidence="9" id="KW-1185">Reference proteome</keyword>
<dbReference type="FunFam" id="1.10.287.110:FF:000070">
    <property type="entry name" value="Endoplasmic reticulum protein, putative"/>
    <property type="match status" value="1"/>
</dbReference>
<name>A0AAD6ZR09_9AGAR</name>